<evidence type="ECO:0000256" key="2">
    <source>
        <dbReference type="ARBA" id="ARBA00007365"/>
    </source>
</evidence>
<dbReference type="PROSITE" id="PS50072">
    <property type="entry name" value="CSA_PPIASE_2"/>
    <property type="match status" value="1"/>
</dbReference>
<dbReference type="Gene3D" id="2.40.100.10">
    <property type="entry name" value="Cyclophilin-like"/>
    <property type="match status" value="1"/>
</dbReference>
<proteinExistence type="inferred from homology"/>
<keyword evidence="4" id="KW-0697">Rotamase</keyword>
<keyword evidence="5" id="KW-0413">Isomerase</keyword>
<comment type="caution">
    <text evidence="8">The sequence shown here is derived from an EMBL/GenBank/DDBJ whole genome shotgun (WGS) entry which is preliminary data.</text>
</comment>
<dbReference type="EC" id="5.2.1.8" evidence="3"/>
<dbReference type="InterPro" id="IPR002130">
    <property type="entry name" value="Cyclophilin-type_PPIase_dom"/>
</dbReference>
<feature type="compositionally biased region" description="Basic residues" evidence="6">
    <location>
        <begin position="514"/>
        <end position="536"/>
    </location>
</feature>
<comment type="similarity">
    <text evidence="2">Belongs to the cyclophilin-type PPIase family.</text>
</comment>
<name>A0ABC9H3C7_9POAL</name>
<evidence type="ECO:0000256" key="5">
    <source>
        <dbReference type="ARBA" id="ARBA00023235"/>
    </source>
</evidence>
<evidence type="ECO:0000259" key="7">
    <source>
        <dbReference type="PROSITE" id="PS50072"/>
    </source>
</evidence>
<comment type="catalytic activity">
    <reaction evidence="1">
        <text>[protein]-peptidylproline (omega=180) = [protein]-peptidylproline (omega=0)</text>
        <dbReference type="Rhea" id="RHEA:16237"/>
        <dbReference type="Rhea" id="RHEA-COMP:10747"/>
        <dbReference type="Rhea" id="RHEA-COMP:10748"/>
        <dbReference type="ChEBI" id="CHEBI:83833"/>
        <dbReference type="ChEBI" id="CHEBI:83834"/>
        <dbReference type="EC" id="5.2.1.8"/>
    </reaction>
</comment>
<feature type="compositionally biased region" description="Basic residues" evidence="6">
    <location>
        <begin position="370"/>
        <end position="385"/>
    </location>
</feature>
<evidence type="ECO:0000256" key="1">
    <source>
        <dbReference type="ARBA" id="ARBA00000971"/>
    </source>
</evidence>
<feature type="domain" description="PPIase cyclophilin-type" evidence="7">
    <location>
        <begin position="10"/>
        <end position="174"/>
    </location>
</feature>
<dbReference type="PANTHER" id="PTHR11071">
    <property type="entry name" value="PEPTIDYL-PROLYL CIS-TRANS ISOMERASE"/>
    <property type="match status" value="1"/>
</dbReference>
<dbReference type="InterPro" id="IPR029000">
    <property type="entry name" value="Cyclophilin-like_dom_sf"/>
</dbReference>
<reference evidence="8 9" key="1">
    <citation type="submission" date="2024-10" db="EMBL/GenBank/DDBJ databases">
        <authorList>
            <person name="Ryan C."/>
        </authorList>
    </citation>
    <scope>NUCLEOTIDE SEQUENCE [LARGE SCALE GENOMIC DNA]</scope>
</reference>
<feature type="compositionally biased region" description="Basic residues" evidence="6">
    <location>
        <begin position="341"/>
        <end position="356"/>
    </location>
</feature>
<feature type="compositionally biased region" description="Low complexity" evidence="6">
    <location>
        <begin position="453"/>
        <end position="463"/>
    </location>
</feature>
<feature type="compositionally biased region" description="Low complexity" evidence="6">
    <location>
        <begin position="435"/>
        <end position="446"/>
    </location>
</feature>
<dbReference type="EMBL" id="CAXIPR030001337">
    <property type="protein sequence ID" value="CAM0148467.1"/>
    <property type="molecule type" value="Genomic_DNA"/>
</dbReference>
<dbReference type="PRINTS" id="PR00153">
    <property type="entry name" value="CSAPPISMRASE"/>
</dbReference>
<feature type="region of interest" description="Disordered" evidence="6">
    <location>
        <begin position="183"/>
        <end position="536"/>
    </location>
</feature>
<dbReference type="AlphaFoldDB" id="A0ABC9H3C7"/>
<evidence type="ECO:0000256" key="6">
    <source>
        <dbReference type="SAM" id="MobiDB-lite"/>
    </source>
</evidence>
<dbReference type="Pfam" id="PF00160">
    <property type="entry name" value="Pro_isomerase"/>
    <property type="match status" value="1"/>
</dbReference>
<feature type="compositionally biased region" description="Basic residues" evidence="6">
    <location>
        <begin position="399"/>
        <end position="408"/>
    </location>
</feature>
<dbReference type="GO" id="GO:0003755">
    <property type="term" value="F:peptidyl-prolyl cis-trans isomerase activity"/>
    <property type="evidence" value="ECO:0007669"/>
    <property type="project" value="UniProtKB-KW"/>
</dbReference>
<feature type="compositionally biased region" description="Low complexity" evidence="6">
    <location>
        <begin position="311"/>
        <end position="324"/>
    </location>
</feature>
<dbReference type="FunFam" id="2.40.100.10:FF:000022">
    <property type="entry name" value="Peptidyl-prolyl cis-trans isomerase CYP95"/>
    <property type="match status" value="1"/>
</dbReference>
<evidence type="ECO:0000313" key="9">
    <source>
        <dbReference type="Proteomes" id="UP001497457"/>
    </source>
</evidence>
<feature type="compositionally biased region" description="Low complexity" evidence="6">
    <location>
        <begin position="251"/>
        <end position="274"/>
    </location>
</feature>
<dbReference type="Proteomes" id="UP001497457">
    <property type="component" value="Unassembled WGS sequence"/>
</dbReference>
<evidence type="ECO:0000313" key="8">
    <source>
        <dbReference type="EMBL" id="CAM0148467.1"/>
    </source>
</evidence>
<protein>
    <recommendedName>
        <fullName evidence="3">peptidylprolyl isomerase</fullName>
        <ecNumber evidence="3">5.2.1.8</ecNumber>
    </recommendedName>
</protein>
<dbReference type="PANTHER" id="PTHR11071:SF564">
    <property type="entry name" value="PPIASE CYCLOPHILIN-TYPE DOMAIN-CONTAINING PROTEIN"/>
    <property type="match status" value="1"/>
</dbReference>
<keyword evidence="9" id="KW-1185">Reference proteome</keyword>
<evidence type="ECO:0000256" key="4">
    <source>
        <dbReference type="ARBA" id="ARBA00023110"/>
    </source>
</evidence>
<gene>
    <name evidence="8" type="ORF">URODEC1_LOCUS121774</name>
</gene>
<sequence>MARKKNPFVFLDVSIGDDHAGKMVFELFADVVPKTAENFRALCTGEKGVGETTISPLYYRGTRFHNITKGLMAQGGDFSKNNGTGGESIYGGTFEDENFVLRHDDRGLLSMANTGPNTNGSQFFITFKPLPHLDRKNTVFGKLILGDDVLKKIECVDVEGSTPLVRVKIVNCGMHMEINGHGSMASKNDKMKADNSNLSNYIASGGKNTEHKPRSHSKRSSKDRDSISLTGSIKRPSIHPVESSRSTSPARQSISGGPRGQSPSRSQSRSASRSLDTPLSRSRSKNTSSSDAQTRSFSGRSRRSENASPEVSPVQRRTSRSPPVSRRRSIDRTRSVSRSPVRSKRRQSRSPPVSRRRSIDRTRSVSRSPIRSKRRRSRSPHVSRRRSIDQTRSVSRSPVRSKRRRSRSHERSSGRNSAHSPTSHHRSRRSPDRGASPPCSCRARPPSSDHGRSPSRSGGSSDGAPKRVKKGRGFTPRYSFVRRYRSPTPDGLSVRAGHYGRRNNRDRYTSYQSSHHHRRYRSSSRGRASPRHRSRN</sequence>
<accession>A0ABC9H3C7</accession>
<dbReference type="SUPFAM" id="SSF50891">
    <property type="entry name" value="Cyclophilin-like"/>
    <property type="match status" value="1"/>
</dbReference>
<evidence type="ECO:0000256" key="3">
    <source>
        <dbReference type="ARBA" id="ARBA00013194"/>
    </source>
</evidence>
<organism evidence="8 9">
    <name type="scientific">Urochloa decumbens</name>
    <dbReference type="NCBI Taxonomy" id="240449"/>
    <lineage>
        <taxon>Eukaryota</taxon>
        <taxon>Viridiplantae</taxon>
        <taxon>Streptophyta</taxon>
        <taxon>Embryophyta</taxon>
        <taxon>Tracheophyta</taxon>
        <taxon>Spermatophyta</taxon>
        <taxon>Magnoliopsida</taxon>
        <taxon>Liliopsida</taxon>
        <taxon>Poales</taxon>
        <taxon>Poaceae</taxon>
        <taxon>PACMAD clade</taxon>
        <taxon>Panicoideae</taxon>
        <taxon>Panicodae</taxon>
        <taxon>Paniceae</taxon>
        <taxon>Melinidinae</taxon>
        <taxon>Urochloa</taxon>
    </lineage>
</organism>